<dbReference type="EMBL" id="ABWE02002205">
    <property type="status" value="NOT_ANNOTATED_CDS"/>
    <property type="molecule type" value="Genomic_DNA"/>
</dbReference>
<organism evidence="3 4">
    <name type="scientific">Hyaloperonospora arabidopsidis (strain Emoy2)</name>
    <name type="common">Downy mildew agent</name>
    <name type="synonym">Peronospora arabidopsidis</name>
    <dbReference type="NCBI Taxonomy" id="559515"/>
    <lineage>
        <taxon>Eukaryota</taxon>
        <taxon>Sar</taxon>
        <taxon>Stramenopiles</taxon>
        <taxon>Oomycota</taxon>
        <taxon>Peronosporomycetes</taxon>
        <taxon>Peronosporales</taxon>
        <taxon>Peronosporaceae</taxon>
        <taxon>Hyaloperonospora</taxon>
    </lineage>
</organism>
<evidence type="ECO:0000256" key="2">
    <source>
        <dbReference type="SAM" id="MobiDB-lite"/>
    </source>
</evidence>
<keyword evidence="1" id="KW-0175">Coiled coil</keyword>
<reference evidence="3" key="2">
    <citation type="submission" date="2015-06" db="UniProtKB">
        <authorList>
            <consortium name="EnsemblProtists"/>
        </authorList>
    </citation>
    <scope>IDENTIFICATION</scope>
    <source>
        <strain evidence="3">Emoy2</strain>
    </source>
</reference>
<dbReference type="AlphaFoldDB" id="M4C1I9"/>
<protein>
    <submittedName>
        <fullName evidence="3">Uncharacterized protein</fullName>
    </submittedName>
</protein>
<dbReference type="VEuPathDB" id="FungiDB:HpaG812939"/>
<feature type="region of interest" description="Disordered" evidence="2">
    <location>
        <begin position="35"/>
        <end position="126"/>
    </location>
</feature>
<reference evidence="4" key="1">
    <citation type="journal article" date="2010" name="Science">
        <title>Signatures of adaptation to obligate biotrophy in the Hyaloperonospora arabidopsidis genome.</title>
        <authorList>
            <person name="Baxter L."/>
            <person name="Tripathy S."/>
            <person name="Ishaque N."/>
            <person name="Boot N."/>
            <person name="Cabral A."/>
            <person name="Kemen E."/>
            <person name="Thines M."/>
            <person name="Ah-Fong A."/>
            <person name="Anderson R."/>
            <person name="Badejoko W."/>
            <person name="Bittner-Eddy P."/>
            <person name="Boore J.L."/>
            <person name="Chibucos M.C."/>
            <person name="Coates M."/>
            <person name="Dehal P."/>
            <person name="Delehaunty K."/>
            <person name="Dong S."/>
            <person name="Downton P."/>
            <person name="Dumas B."/>
            <person name="Fabro G."/>
            <person name="Fronick C."/>
            <person name="Fuerstenberg S.I."/>
            <person name="Fulton L."/>
            <person name="Gaulin E."/>
            <person name="Govers F."/>
            <person name="Hughes L."/>
            <person name="Humphray S."/>
            <person name="Jiang R.H."/>
            <person name="Judelson H."/>
            <person name="Kamoun S."/>
            <person name="Kyung K."/>
            <person name="Meijer H."/>
            <person name="Minx P."/>
            <person name="Morris P."/>
            <person name="Nelson J."/>
            <person name="Phuntumart V."/>
            <person name="Qutob D."/>
            <person name="Rehmany A."/>
            <person name="Rougon-Cardoso A."/>
            <person name="Ryden P."/>
            <person name="Torto-Alalibo T."/>
            <person name="Studholme D."/>
            <person name="Wang Y."/>
            <person name="Win J."/>
            <person name="Wood J."/>
            <person name="Clifton S.W."/>
            <person name="Rogers J."/>
            <person name="Van den Ackerveken G."/>
            <person name="Jones J.D."/>
            <person name="McDowell J.M."/>
            <person name="Beynon J."/>
            <person name="Tyler B.M."/>
        </authorList>
    </citation>
    <scope>NUCLEOTIDE SEQUENCE [LARGE SCALE GENOMIC DNA]</scope>
    <source>
        <strain evidence="4">Emoy2</strain>
    </source>
</reference>
<feature type="compositionally biased region" description="Basic and acidic residues" evidence="2">
    <location>
        <begin position="110"/>
        <end position="120"/>
    </location>
</feature>
<evidence type="ECO:0000313" key="4">
    <source>
        <dbReference type="Proteomes" id="UP000011713"/>
    </source>
</evidence>
<evidence type="ECO:0000256" key="1">
    <source>
        <dbReference type="SAM" id="Coils"/>
    </source>
</evidence>
<accession>M4C1I9</accession>
<dbReference type="InParanoid" id="M4C1I9"/>
<proteinExistence type="predicted"/>
<evidence type="ECO:0000313" key="3">
    <source>
        <dbReference type="EnsemblProtists" id="HpaP812939"/>
    </source>
</evidence>
<dbReference type="EnsemblProtists" id="HpaT812939">
    <property type="protein sequence ID" value="HpaP812939"/>
    <property type="gene ID" value="HpaG812939"/>
</dbReference>
<dbReference type="HOGENOM" id="CLU_096991_0_0_1"/>
<feature type="compositionally biased region" description="Polar residues" evidence="2">
    <location>
        <begin position="81"/>
        <end position="100"/>
    </location>
</feature>
<keyword evidence="4" id="KW-1185">Reference proteome</keyword>
<sequence length="244" mass="28085">MTHQGSTRGHDPWWRVRVTQEMYKGIGDLQSLYKRAGRSFPDGPSSASDAPCHTARQGPKYQPAVESEAPNYLHRVDTRSTGRGNSSDVPSHRGGSTSVPRGSVGHRAHQSMDEAKEETRSQTGLQVQSDTLNQLERVTRELREDIEHERSRRLGLVDNVTRLYSERERDRSDFAFAQLENERTQRHLHDELVEARQDISRLRGEISELQTRADSQHREHKYLLEILERKGFLHRKKSRTGDKV</sequence>
<name>M4C1I9_HYAAE</name>
<feature type="coiled-coil region" evidence="1">
    <location>
        <begin position="192"/>
        <end position="219"/>
    </location>
</feature>
<dbReference type="Proteomes" id="UP000011713">
    <property type="component" value="Unassembled WGS sequence"/>
</dbReference>